<dbReference type="Pfam" id="PF00852">
    <property type="entry name" value="Glyco_transf_10"/>
    <property type="match status" value="1"/>
</dbReference>
<accession>A0ABU5UI77</accession>
<evidence type="ECO:0000313" key="3">
    <source>
        <dbReference type="Proteomes" id="UP001302120"/>
    </source>
</evidence>
<feature type="domain" description="Fucosyltransferase C-terminal" evidence="1">
    <location>
        <begin position="141"/>
        <end position="239"/>
    </location>
</feature>
<sequence length="346" mass="40664">MTLVRLIEGYPEVNPLISQTPHNLGIWEGIQFTTEPVKECDYLVIINCLDRDVQVNCPNKNIWAIIQEPPTEQFDYFYKHTDRYSRIYTPDVNKKGNIYIHSDGAIGWWIGKDYDFLTSDEIPEKNLNLSWLTNADTFIEGQLKRLNFWNYIQNSNLDIDFFGKGFPPPVKPIAKWDGVAPYKYTLAIENYSGLYYWSEKITDAFLAYTMPIYYGCTNITDYFPKESFVSIDINQPEQAVEIIRETINSDLWLRNRDAVIYARELVLKKYNLFAFLAEEIIEDQQKNESNVQVVKKCIKLKRDQPILYREDVVKSVNLLLAISRKILPKSLRNWLWLKIGKKLFYS</sequence>
<dbReference type="EMBL" id="JAYGHG010000036">
    <property type="protein sequence ID" value="MEA5583195.1"/>
    <property type="molecule type" value="Genomic_DNA"/>
</dbReference>
<comment type="caution">
    <text evidence="2">The sequence shown here is derived from an EMBL/GenBank/DDBJ whole genome shotgun (WGS) entry which is preliminary data.</text>
</comment>
<evidence type="ECO:0000313" key="2">
    <source>
        <dbReference type="EMBL" id="MEA5583195.1"/>
    </source>
</evidence>
<gene>
    <name evidence="2" type="ORF">VB620_17840</name>
</gene>
<dbReference type="Proteomes" id="UP001302120">
    <property type="component" value="Unassembled WGS sequence"/>
</dbReference>
<dbReference type="InterPro" id="IPR055270">
    <property type="entry name" value="Glyco_tran_10_C"/>
</dbReference>
<reference evidence="2 3" key="1">
    <citation type="submission" date="2023-12" db="EMBL/GenBank/DDBJ databases">
        <title>Baltic Sea Cyanobacteria.</title>
        <authorList>
            <person name="Delbaje E."/>
            <person name="Fewer D.P."/>
            <person name="Shishido T.K."/>
        </authorList>
    </citation>
    <scope>NUCLEOTIDE SEQUENCE [LARGE SCALE GENOMIC DNA]</scope>
    <source>
        <strain evidence="2 3">UHCC-0300</strain>
    </source>
</reference>
<dbReference type="RefSeq" id="WP_323197497.1">
    <property type="nucleotide sequence ID" value="NZ_JAYGHG010000036.1"/>
</dbReference>
<name>A0ABU5UI77_9CYAN</name>
<dbReference type="InterPro" id="IPR038577">
    <property type="entry name" value="GT10-like_C_sf"/>
</dbReference>
<dbReference type="Gene3D" id="3.40.50.11660">
    <property type="entry name" value="Glycosyl transferase family 10, C-terminal domain"/>
    <property type="match status" value="1"/>
</dbReference>
<dbReference type="SUPFAM" id="SSF53756">
    <property type="entry name" value="UDP-Glycosyltransferase/glycogen phosphorylase"/>
    <property type="match status" value="1"/>
</dbReference>
<organism evidence="2 3">
    <name type="scientific">Nodularia harveyana UHCC-0300</name>
    <dbReference type="NCBI Taxonomy" id="2974287"/>
    <lineage>
        <taxon>Bacteria</taxon>
        <taxon>Bacillati</taxon>
        <taxon>Cyanobacteriota</taxon>
        <taxon>Cyanophyceae</taxon>
        <taxon>Nostocales</taxon>
        <taxon>Nodulariaceae</taxon>
        <taxon>Nodularia</taxon>
    </lineage>
</organism>
<keyword evidence="3" id="KW-1185">Reference proteome</keyword>
<evidence type="ECO:0000259" key="1">
    <source>
        <dbReference type="Pfam" id="PF00852"/>
    </source>
</evidence>
<proteinExistence type="predicted"/>
<protein>
    <submittedName>
        <fullName evidence="2">Glycosyltransferase family 10</fullName>
    </submittedName>
</protein>